<dbReference type="InterPro" id="IPR009057">
    <property type="entry name" value="Homeodomain-like_sf"/>
</dbReference>
<sequence>MAFHPVDQEIVDSLASFRKQFFASLRGDNRALAAFLSSWEAFEITVEKCSDRLQSETLNLLYGFSSMVASVTQGVAEALSLSARLRQEVSNELDDQSLDSSNDQIHKHPQPTPYIRLASKWLVANLHNPYPSQQVRTSIAQQTKSSRKDIDGWFLDARKRIGWNEVRRKHFANKRADTVDAAKRFFLNADPSRLLPPVVESALATIQLRTKELCSDKSEESHLATQLEAVIDMKGRIKVPTSSKIHTSAAQTARHYPSPQSSLPGPTSSLTPSPTPSALELPTTAPKRLFSALSPTDEEEDFPPKRRKSPPVVRKESLPLAPQRNAHIISPEAFLPSPGSPVSSTFDETELQPPQRSPAPTDLKRKRQLSDVEGLPSPKRTQTAFTSSRPHADSNPLPVARAITEEFDWSQIQDFFTFPPPVSVFSTDIAEPVDVSLFNFSTYGFEAVDLLQEPAASSSSSTFDVEAITSFSTQLVEPLDDCLSLFNSHSQTEPSGLLGELLSTKEIGLYSLPNISSDFVPPVNHTIDPIVLPTDTNCLPDFPVPLLLTPQAILAQAQATPESAVTIAKSGLQAKQEQLRLLQAQVAALAAEIASES</sequence>
<feature type="compositionally biased region" description="Low complexity" evidence="6">
    <location>
        <begin position="257"/>
        <end position="286"/>
    </location>
</feature>
<gene>
    <name evidence="8" type="primary">CDA1</name>
</gene>
<feature type="compositionally biased region" description="Polar residues" evidence="6">
    <location>
        <begin position="379"/>
        <end position="389"/>
    </location>
</feature>
<comment type="similarity">
    <text evidence="1">Belongs to the TALE/M-ATYP homeobox family.</text>
</comment>
<dbReference type="GO" id="GO:0003677">
    <property type="term" value="F:DNA binding"/>
    <property type="evidence" value="ECO:0007669"/>
    <property type="project" value="UniProtKB-UniRule"/>
</dbReference>
<keyword evidence="4 5" id="KW-0539">Nucleus</keyword>
<feature type="compositionally biased region" description="Polar residues" evidence="6">
    <location>
        <begin position="242"/>
        <end position="251"/>
    </location>
</feature>
<dbReference type="PROSITE" id="PS50071">
    <property type="entry name" value="HOMEOBOX_2"/>
    <property type="match status" value="1"/>
</dbReference>
<evidence type="ECO:0000256" key="1">
    <source>
        <dbReference type="ARBA" id="ARBA00005800"/>
    </source>
</evidence>
<dbReference type="Pfam" id="PF12737">
    <property type="entry name" value="Mating_C"/>
    <property type="match status" value="1"/>
</dbReference>
<dbReference type="SUPFAM" id="SSF46689">
    <property type="entry name" value="Homeodomain-like"/>
    <property type="match status" value="1"/>
</dbReference>
<dbReference type="Pfam" id="PF12731">
    <property type="entry name" value="Mating_N"/>
    <property type="match status" value="1"/>
</dbReference>
<keyword evidence="2 5" id="KW-0238">DNA-binding</keyword>
<dbReference type="AlphaFoldDB" id="Q1WMP0"/>
<dbReference type="InterPro" id="IPR024441">
    <property type="entry name" value="Homeodomain1_C"/>
</dbReference>
<dbReference type="CDD" id="cd00086">
    <property type="entry name" value="homeodomain"/>
    <property type="match status" value="1"/>
</dbReference>
<comment type="subcellular location">
    <subcellularLocation>
        <location evidence="5">Nucleus</location>
    </subcellularLocation>
</comment>
<dbReference type="Pfam" id="PF05920">
    <property type="entry name" value="Homeobox_KN"/>
    <property type="match status" value="1"/>
</dbReference>
<dbReference type="InterPro" id="IPR024333">
    <property type="entry name" value="Mating-type_A-alpha/beta_1_N"/>
</dbReference>
<dbReference type="InterPro" id="IPR008422">
    <property type="entry name" value="KN_HD"/>
</dbReference>
<dbReference type="InterPro" id="IPR001356">
    <property type="entry name" value="HD"/>
</dbReference>
<accession>Q1WMP0</accession>
<evidence type="ECO:0000256" key="6">
    <source>
        <dbReference type="SAM" id="MobiDB-lite"/>
    </source>
</evidence>
<evidence type="ECO:0000256" key="2">
    <source>
        <dbReference type="ARBA" id="ARBA00023125"/>
    </source>
</evidence>
<evidence type="ECO:0000256" key="3">
    <source>
        <dbReference type="ARBA" id="ARBA00023155"/>
    </source>
</evidence>
<proteinExistence type="inferred from homology"/>
<evidence type="ECO:0000256" key="4">
    <source>
        <dbReference type="ARBA" id="ARBA00023242"/>
    </source>
</evidence>
<dbReference type="Gene3D" id="1.10.10.60">
    <property type="entry name" value="Homeodomain-like"/>
    <property type="match status" value="1"/>
</dbReference>
<dbReference type="GO" id="GO:0005634">
    <property type="term" value="C:nucleus"/>
    <property type="evidence" value="ECO:0007669"/>
    <property type="project" value="UniProtKB-SubCell"/>
</dbReference>
<feature type="domain" description="Homeobox" evidence="7">
    <location>
        <begin position="128"/>
        <end position="164"/>
    </location>
</feature>
<feature type="region of interest" description="Disordered" evidence="6">
    <location>
        <begin position="242"/>
        <end position="396"/>
    </location>
</feature>
<evidence type="ECO:0000256" key="5">
    <source>
        <dbReference type="PROSITE-ProRule" id="PRU00108"/>
    </source>
</evidence>
<feature type="DNA-binding region" description="Homeobox" evidence="5">
    <location>
        <begin position="130"/>
        <end position="165"/>
    </location>
</feature>
<dbReference type="GO" id="GO:0006355">
    <property type="term" value="P:regulation of DNA-templated transcription"/>
    <property type="evidence" value="ECO:0007669"/>
    <property type="project" value="InterPro"/>
</dbReference>
<dbReference type="EMBL" id="DQ056227">
    <property type="protein sequence ID" value="AAZ20169.1"/>
    <property type="molecule type" value="Genomic_DNA"/>
</dbReference>
<evidence type="ECO:0000259" key="7">
    <source>
        <dbReference type="PROSITE" id="PS50071"/>
    </source>
</evidence>
<name>Q1WMP0_COPDI</name>
<protein>
    <submittedName>
        <fullName evidence="8">Homeodomain mating-type protein</fullName>
    </submittedName>
</protein>
<reference evidence="8" key="1">
    <citation type="journal article" date="2006" name="Genetics">
        <title>Evolution of the bipolar mating system of the mushroom Coprinellus disseminatus from its tetrapolar ancestors involves loss of mating-type-specific pheromone receptor function.</title>
        <authorList>
            <person name="James T.Y."/>
            <person name="Srivilai P."/>
            <person name="Kuees U."/>
            <person name="Vilgalys R."/>
        </authorList>
    </citation>
    <scope>NUCLEOTIDE SEQUENCE</scope>
    <source>
        <strain evidence="8">TJ-01-10.2</strain>
    </source>
</reference>
<keyword evidence="3 5" id="KW-0371">Homeobox</keyword>
<organism evidence="8">
    <name type="scientific">Coprinellus disseminatus</name>
    <name type="common">Fairy ink cap fungus</name>
    <dbReference type="NCBI Taxonomy" id="71703"/>
    <lineage>
        <taxon>Eukaryota</taxon>
        <taxon>Fungi</taxon>
        <taxon>Dikarya</taxon>
        <taxon>Basidiomycota</taxon>
        <taxon>Agaricomycotina</taxon>
        <taxon>Agaricomycetes</taxon>
        <taxon>Agaricomycetidae</taxon>
        <taxon>Agaricales</taxon>
        <taxon>Agaricineae</taxon>
        <taxon>Psathyrellaceae</taxon>
        <taxon>Coprinellus</taxon>
    </lineage>
</organism>
<evidence type="ECO:0000313" key="8">
    <source>
        <dbReference type="EMBL" id="AAZ20169.1"/>
    </source>
</evidence>